<sequence length="146" mass="17045">MSSQRRPAKAQLRRSLSEQLRDSTAKAWDLLWRNVRERRLAGRIMTCRGLEPLSLLLWKASVGAIIRDLETGKKFIAVTDRATYGKKYLLKSAKQEMELMRHLRLQWHLFMHLKGLYTVWDAGYSWLVKSSAKANGVSIHMLVWFD</sequence>
<dbReference type="Proteomes" id="UP000269221">
    <property type="component" value="Unassembled WGS sequence"/>
</dbReference>
<proteinExistence type="predicted"/>
<accession>A0A3M0KJ64</accession>
<dbReference type="EMBL" id="QRBI01000120">
    <property type="protein sequence ID" value="RMC07227.1"/>
    <property type="molecule type" value="Genomic_DNA"/>
</dbReference>
<evidence type="ECO:0000313" key="1">
    <source>
        <dbReference type="EMBL" id="RMC07227.1"/>
    </source>
</evidence>
<reference evidence="1 2" key="1">
    <citation type="submission" date="2018-07" db="EMBL/GenBank/DDBJ databases">
        <title>A high quality draft genome assembly of the barn swallow (H. rustica rustica).</title>
        <authorList>
            <person name="Formenti G."/>
            <person name="Chiara M."/>
            <person name="Poveda L."/>
            <person name="Francoijs K.-J."/>
            <person name="Bonisoli-Alquati A."/>
            <person name="Canova L."/>
            <person name="Gianfranceschi L."/>
            <person name="Horner D.S."/>
            <person name="Saino N."/>
        </authorList>
    </citation>
    <scope>NUCLEOTIDE SEQUENCE [LARGE SCALE GENOMIC DNA]</scope>
    <source>
        <strain evidence="1">Chelidonia</strain>
        <tissue evidence="1">Blood</tissue>
    </source>
</reference>
<dbReference type="OrthoDB" id="9796947at2759"/>
<evidence type="ECO:0000313" key="2">
    <source>
        <dbReference type="Proteomes" id="UP000269221"/>
    </source>
</evidence>
<organism evidence="1 2">
    <name type="scientific">Hirundo rustica rustica</name>
    <dbReference type="NCBI Taxonomy" id="333673"/>
    <lineage>
        <taxon>Eukaryota</taxon>
        <taxon>Metazoa</taxon>
        <taxon>Chordata</taxon>
        <taxon>Craniata</taxon>
        <taxon>Vertebrata</taxon>
        <taxon>Euteleostomi</taxon>
        <taxon>Archelosauria</taxon>
        <taxon>Archosauria</taxon>
        <taxon>Dinosauria</taxon>
        <taxon>Saurischia</taxon>
        <taxon>Theropoda</taxon>
        <taxon>Coelurosauria</taxon>
        <taxon>Aves</taxon>
        <taxon>Neognathae</taxon>
        <taxon>Neoaves</taxon>
        <taxon>Telluraves</taxon>
        <taxon>Australaves</taxon>
        <taxon>Passeriformes</taxon>
        <taxon>Sylvioidea</taxon>
        <taxon>Hirundinidae</taxon>
        <taxon>Hirundo</taxon>
    </lineage>
</organism>
<name>A0A3M0KJ64_HIRRU</name>
<protein>
    <submittedName>
        <fullName evidence="1">Uncharacterized protein</fullName>
    </submittedName>
</protein>
<gene>
    <name evidence="1" type="ORF">DUI87_16683</name>
</gene>
<comment type="caution">
    <text evidence="1">The sequence shown here is derived from an EMBL/GenBank/DDBJ whole genome shotgun (WGS) entry which is preliminary data.</text>
</comment>
<dbReference type="AlphaFoldDB" id="A0A3M0KJ64"/>
<keyword evidence="2" id="KW-1185">Reference proteome</keyword>